<dbReference type="SMART" id="SM00382">
    <property type="entry name" value="AAA"/>
    <property type="match status" value="1"/>
</dbReference>
<feature type="domain" description="AAA+ ATPase" evidence="6">
    <location>
        <begin position="155"/>
        <end position="307"/>
    </location>
</feature>
<dbReference type="GO" id="GO:0005524">
    <property type="term" value="F:ATP binding"/>
    <property type="evidence" value="ECO:0007669"/>
    <property type="project" value="UniProtKB-KW"/>
</dbReference>
<dbReference type="InterPro" id="IPR003960">
    <property type="entry name" value="ATPase_AAA_CS"/>
</dbReference>
<dbReference type="InterPro" id="IPR003959">
    <property type="entry name" value="ATPase_AAA_core"/>
</dbReference>
<dbReference type="GO" id="GO:0051598">
    <property type="term" value="P:meiotic recombination checkpoint signaling"/>
    <property type="evidence" value="ECO:0007669"/>
    <property type="project" value="TreeGrafter"/>
</dbReference>
<gene>
    <name evidence="7" type="ORF">JTE90_020666</name>
</gene>
<name>A0AAV6UUB4_9ARAC</name>
<evidence type="ECO:0000313" key="8">
    <source>
        <dbReference type="Proteomes" id="UP000827092"/>
    </source>
</evidence>
<dbReference type="GO" id="GO:0007131">
    <property type="term" value="P:reciprocal meiotic recombination"/>
    <property type="evidence" value="ECO:0007669"/>
    <property type="project" value="TreeGrafter"/>
</dbReference>
<keyword evidence="3 5" id="KW-0067">ATP-binding</keyword>
<dbReference type="PRINTS" id="PR00300">
    <property type="entry name" value="CLPPROTEASEA"/>
</dbReference>
<organism evidence="7 8">
    <name type="scientific">Oedothorax gibbosus</name>
    <dbReference type="NCBI Taxonomy" id="931172"/>
    <lineage>
        <taxon>Eukaryota</taxon>
        <taxon>Metazoa</taxon>
        <taxon>Ecdysozoa</taxon>
        <taxon>Arthropoda</taxon>
        <taxon>Chelicerata</taxon>
        <taxon>Arachnida</taxon>
        <taxon>Araneae</taxon>
        <taxon>Araneomorphae</taxon>
        <taxon>Entelegynae</taxon>
        <taxon>Araneoidea</taxon>
        <taxon>Linyphiidae</taxon>
        <taxon>Erigoninae</taxon>
        <taxon>Oedothorax</taxon>
    </lineage>
</organism>
<dbReference type="GO" id="GO:0005634">
    <property type="term" value="C:nucleus"/>
    <property type="evidence" value="ECO:0007669"/>
    <property type="project" value="TreeGrafter"/>
</dbReference>
<dbReference type="PANTHER" id="PTHR45991:SF1">
    <property type="entry name" value="PACHYTENE CHECKPOINT PROTEIN 2 HOMOLOG"/>
    <property type="match status" value="1"/>
</dbReference>
<keyword evidence="4" id="KW-0469">Meiosis</keyword>
<dbReference type="PROSITE" id="PS00674">
    <property type="entry name" value="AAA"/>
    <property type="match status" value="1"/>
</dbReference>
<dbReference type="InterPro" id="IPR044539">
    <property type="entry name" value="Pch2-like"/>
</dbReference>
<accession>A0AAV6UUB4</accession>
<dbReference type="GO" id="GO:0005694">
    <property type="term" value="C:chromosome"/>
    <property type="evidence" value="ECO:0007669"/>
    <property type="project" value="TreeGrafter"/>
</dbReference>
<keyword evidence="8" id="KW-1185">Reference proteome</keyword>
<dbReference type="FunFam" id="3.40.50.300:FF:001494">
    <property type="entry name" value="Pachytene checkpoint component Pch2"/>
    <property type="match status" value="1"/>
</dbReference>
<evidence type="ECO:0000256" key="5">
    <source>
        <dbReference type="RuleBase" id="RU003651"/>
    </source>
</evidence>
<dbReference type="Pfam" id="PF00004">
    <property type="entry name" value="AAA"/>
    <property type="match status" value="1"/>
</dbReference>
<evidence type="ECO:0000256" key="1">
    <source>
        <dbReference type="ARBA" id="ARBA00007271"/>
    </source>
</evidence>
<dbReference type="Proteomes" id="UP000827092">
    <property type="component" value="Unassembled WGS sequence"/>
</dbReference>
<dbReference type="InterPro" id="IPR058249">
    <property type="entry name" value="Pch2_C"/>
</dbReference>
<dbReference type="PANTHER" id="PTHR45991">
    <property type="entry name" value="PACHYTENE CHECKPOINT PROTEIN 2"/>
    <property type="match status" value="1"/>
</dbReference>
<dbReference type="GO" id="GO:0016887">
    <property type="term" value="F:ATP hydrolysis activity"/>
    <property type="evidence" value="ECO:0007669"/>
    <property type="project" value="InterPro"/>
</dbReference>
<dbReference type="InterPro" id="IPR001270">
    <property type="entry name" value="ClpA/B"/>
</dbReference>
<dbReference type="EMBL" id="JAFNEN010000276">
    <property type="protein sequence ID" value="KAG8187238.1"/>
    <property type="molecule type" value="Genomic_DNA"/>
</dbReference>
<evidence type="ECO:0000256" key="3">
    <source>
        <dbReference type="ARBA" id="ARBA00022840"/>
    </source>
</evidence>
<dbReference type="Gene3D" id="3.40.50.300">
    <property type="entry name" value="P-loop containing nucleotide triphosphate hydrolases"/>
    <property type="match status" value="1"/>
</dbReference>
<dbReference type="Pfam" id="PF23242">
    <property type="entry name" value="AAA_lid_TRIP13_C"/>
    <property type="match status" value="1"/>
</dbReference>
<dbReference type="InterPro" id="IPR027417">
    <property type="entry name" value="P-loop_NTPase"/>
</dbReference>
<evidence type="ECO:0000256" key="4">
    <source>
        <dbReference type="ARBA" id="ARBA00023254"/>
    </source>
</evidence>
<protein>
    <recommendedName>
        <fullName evidence="6">AAA+ ATPase domain-containing protein</fullName>
    </recommendedName>
</protein>
<evidence type="ECO:0000256" key="2">
    <source>
        <dbReference type="ARBA" id="ARBA00022741"/>
    </source>
</evidence>
<dbReference type="InterPro" id="IPR003593">
    <property type="entry name" value="AAA+_ATPase"/>
</dbReference>
<comment type="caution">
    <text evidence="7">The sequence shown here is derived from an EMBL/GenBank/DDBJ whole genome shotgun (WGS) entry which is preliminary data.</text>
</comment>
<proteinExistence type="inferred from homology"/>
<keyword evidence="2 5" id="KW-0547">Nucleotide-binding</keyword>
<sequence length="422" mass="47511">MAENSNFIQTIHVEILQKNNSCLKENEVITLASNWLASQGETIPTTATSITKFEDALISQHIASITFNHDICKSMNGESKEARYYVYSFNSTAPEYEEAEEEQQVSTQWILPTQDFHGLWESLIYDTHVKAELLNYVSTALHFSEKGVNPNIVSWNKMILLHGPPGTGKTSLCKALAQKVCIRFSSKFAYGQLVEVNTHSLFSKWFSESGKLVSKMFHSILKLVEDPTVLVIVLLDEVETLARSRASALGGNEPSDALRVVNALLTHLDMIKRYPNVLIFTTSNITDAIDVALIDRADMKQFIGLPSVDAIYQVYVTCITELQESKIICTRDLILPLYRMQNVHISEPSILNEQSCEERTMKLKEIAQKSEGLSGRSLRKMPLIACSLLTRRELVTLDTYLDALSKAVEKHWNDVKHLKVPA</sequence>
<dbReference type="AlphaFoldDB" id="A0AAV6UUB4"/>
<evidence type="ECO:0000259" key="6">
    <source>
        <dbReference type="SMART" id="SM00382"/>
    </source>
</evidence>
<evidence type="ECO:0000313" key="7">
    <source>
        <dbReference type="EMBL" id="KAG8187238.1"/>
    </source>
</evidence>
<comment type="similarity">
    <text evidence="1">Belongs to the AAA ATPase family. PCH2 subfamily.</text>
</comment>
<dbReference type="SUPFAM" id="SSF52540">
    <property type="entry name" value="P-loop containing nucleoside triphosphate hydrolases"/>
    <property type="match status" value="1"/>
</dbReference>
<reference evidence="7 8" key="1">
    <citation type="journal article" date="2022" name="Nat. Ecol. Evol.">
        <title>A masculinizing supergene underlies an exaggerated male reproductive morph in a spider.</title>
        <authorList>
            <person name="Hendrickx F."/>
            <person name="De Corte Z."/>
            <person name="Sonet G."/>
            <person name="Van Belleghem S.M."/>
            <person name="Kostlbacher S."/>
            <person name="Vangestel C."/>
        </authorList>
    </citation>
    <scope>NUCLEOTIDE SEQUENCE [LARGE SCALE GENOMIC DNA]</scope>
    <source>
        <strain evidence="7">W744_W776</strain>
    </source>
</reference>